<evidence type="ECO:0000313" key="1">
    <source>
        <dbReference type="EMBL" id="SEM22481.1"/>
    </source>
</evidence>
<name>A0A1H7WLZ2_9BACT</name>
<dbReference type="EMBL" id="FOBS01000007">
    <property type="protein sequence ID" value="SEM22481.1"/>
    <property type="molecule type" value="Genomic_DNA"/>
</dbReference>
<keyword evidence="2" id="KW-1185">Reference proteome</keyword>
<dbReference type="Proteomes" id="UP000198744">
    <property type="component" value="Unassembled WGS sequence"/>
</dbReference>
<dbReference type="OrthoDB" id="5513015at2"/>
<dbReference type="AlphaFoldDB" id="A0A1H7WLZ2"/>
<reference evidence="1 2" key="1">
    <citation type="submission" date="2016-10" db="EMBL/GenBank/DDBJ databases">
        <authorList>
            <person name="de Groot N.N."/>
        </authorList>
    </citation>
    <scope>NUCLEOTIDE SEQUENCE [LARGE SCALE GENOMIC DNA]</scope>
    <source>
        <strain evidence="1 2">DSM 8423</strain>
    </source>
</reference>
<dbReference type="STRING" id="43775.SAMN04489760_10732"/>
<proteinExistence type="predicted"/>
<evidence type="ECO:0000313" key="2">
    <source>
        <dbReference type="Proteomes" id="UP000198744"/>
    </source>
</evidence>
<dbReference type="Pfam" id="PF03013">
    <property type="entry name" value="Pyr_excise"/>
    <property type="match status" value="1"/>
</dbReference>
<protein>
    <recommendedName>
        <fullName evidence="3">Pyrimidine dimer DNA glycosylase /DNA-(Apurinic or apyrimidinic site) lyase</fullName>
    </recommendedName>
</protein>
<gene>
    <name evidence="1" type="ORF">SAMN04489760_10732</name>
</gene>
<evidence type="ECO:0008006" key="3">
    <source>
        <dbReference type="Google" id="ProtNLM"/>
    </source>
</evidence>
<dbReference type="RefSeq" id="WP_093882903.1">
    <property type="nucleotide sequence ID" value="NZ_FOBS01000007.1"/>
</dbReference>
<organism evidence="1 2">
    <name type="scientific">Syntrophus gentianae</name>
    <dbReference type="NCBI Taxonomy" id="43775"/>
    <lineage>
        <taxon>Bacteria</taxon>
        <taxon>Pseudomonadati</taxon>
        <taxon>Thermodesulfobacteriota</taxon>
        <taxon>Syntrophia</taxon>
        <taxon>Syntrophales</taxon>
        <taxon>Syntrophaceae</taxon>
        <taxon>Syntrophus</taxon>
    </lineage>
</organism>
<accession>A0A1H7WLZ2</accession>
<dbReference type="NCBIfam" id="NF038085">
    <property type="entry name" value="MSMEG_6728_fam"/>
    <property type="match status" value="1"/>
</dbReference>
<sequence>MQTFLPYPDFRRSLQTLDYKRLGKQRVEAFQLIRAITVGTGWSRHPAARMWTGYLNALKLYYNLAIDEWKSRGYRNKMKKMAIEGEIVLPPWFGDEAFHAAHRSNLLRKDPVYYGQFGWEEPPTLPYVWNEEKWQKPFKDIPEGESDYEEKEENHGYG</sequence>
<dbReference type="InterPro" id="IPR004260">
    <property type="entry name" value="Pyr-dimer_DNA_glycosylase"/>
</dbReference>